<dbReference type="InterPro" id="IPR016130">
    <property type="entry name" value="Tyr_Pase_AS"/>
</dbReference>
<comment type="caution">
    <text evidence="1">The sequence shown here is derived from an EMBL/GenBank/DDBJ whole genome shotgun (WGS) entry which is preliminary data.</text>
</comment>
<dbReference type="Gene3D" id="3.90.190.10">
    <property type="entry name" value="Protein tyrosine phosphatase superfamily"/>
    <property type="match status" value="1"/>
</dbReference>
<evidence type="ECO:0000313" key="1">
    <source>
        <dbReference type="EMBL" id="KRL77580.1"/>
    </source>
</evidence>
<dbReference type="Pfam" id="PF13350">
    <property type="entry name" value="Y_phosphatase3"/>
    <property type="match status" value="1"/>
</dbReference>
<proteinExistence type="predicted"/>
<dbReference type="PATRIC" id="fig|1423740.3.peg.1408"/>
<dbReference type="InterPro" id="IPR026893">
    <property type="entry name" value="Tyr/Ser_Pase_IphP-type"/>
</dbReference>
<evidence type="ECO:0000313" key="2">
    <source>
        <dbReference type="Proteomes" id="UP000051048"/>
    </source>
</evidence>
<reference evidence="1 2" key="1">
    <citation type="journal article" date="2015" name="Genome Announc.">
        <title>Expanding the biotechnology potential of lactobacilli through comparative genomics of 213 strains and associated genera.</title>
        <authorList>
            <person name="Sun Z."/>
            <person name="Harris H.M."/>
            <person name="McCann A."/>
            <person name="Guo C."/>
            <person name="Argimon S."/>
            <person name="Zhang W."/>
            <person name="Yang X."/>
            <person name="Jeffery I.B."/>
            <person name="Cooney J.C."/>
            <person name="Kagawa T.F."/>
            <person name="Liu W."/>
            <person name="Song Y."/>
            <person name="Salvetti E."/>
            <person name="Wrobel A."/>
            <person name="Rasinkangas P."/>
            <person name="Parkhill J."/>
            <person name="Rea M.C."/>
            <person name="O'Sullivan O."/>
            <person name="Ritari J."/>
            <person name="Douillard F.P."/>
            <person name="Paul Ross R."/>
            <person name="Yang R."/>
            <person name="Briner A.E."/>
            <person name="Felis G.E."/>
            <person name="de Vos W.M."/>
            <person name="Barrangou R."/>
            <person name="Klaenhammer T.R."/>
            <person name="Caufield P.W."/>
            <person name="Cui Y."/>
            <person name="Zhang H."/>
            <person name="O'Toole P.W."/>
        </authorList>
    </citation>
    <scope>NUCLEOTIDE SEQUENCE [LARGE SCALE GENOMIC DNA]</scope>
    <source>
        <strain evidence="1 2">DSM 15833</strain>
    </source>
</reference>
<name>A0A0R1T8D8_9LACO</name>
<dbReference type="PROSITE" id="PS00383">
    <property type="entry name" value="TYR_PHOSPHATASE_1"/>
    <property type="match status" value="1"/>
</dbReference>
<dbReference type="InterPro" id="IPR029021">
    <property type="entry name" value="Prot-tyrosine_phosphatase-like"/>
</dbReference>
<sequence>MKGGIMIKRQALPLEKGVNFRDLGGYQTKDGHKIKSHKIIRSARLHELTSKDLNFLADYGVRYDVDFRTKKEIKDHPDKLPAGTQYFFMPVMKDDATNSQEEERIGDQALKNVVNAGLERMGWFYSQITRLYSANQAYRDFFDLLLANDKDAESLLFHCTAGKDRTGMAAVYLLTALGVPQEIVEQDYLLSNIYLESLVKRQVATARAMAGDIFATNTQQLNSVSRDYLAQAYQALEVEYGGIDNYLHQVLGLTEGQKRDLRKLYLE</sequence>
<dbReference type="STRING" id="1423740.FC36_GL001307"/>
<dbReference type="Proteomes" id="UP000051048">
    <property type="component" value="Unassembled WGS sequence"/>
</dbReference>
<organism evidence="1 2">
    <name type="scientific">Ligilactobacillus equi DSM 15833 = JCM 10991</name>
    <dbReference type="NCBI Taxonomy" id="1423740"/>
    <lineage>
        <taxon>Bacteria</taxon>
        <taxon>Bacillati</taxon>
        <taxon>Bacillota</taxon>
        <taxon>Bacilli</taxon>
        <taxon>Lactobacillales</taxon>
        <taxon>Lactobacillaceae</taxon>
        <taxon>Ligilactobacillus</taxon>
    </lineage>
</organism>
<gene>
    <name evidence="1" type="ORF">FC36_GL001307</name>
</gene>
<dbReference type="EMBL" id="AZFH01000166">
    <property type="protein sequence ID" value="KRL77580.1"/>
    <property type="molecule type" value="Genomic_DNA"/>
</dbReference>
<accession>A0A0R1T8D8</accession>
<protein>
    <submittedName>
        <fullName evidence="1">Tyrosine-phosphatase</fullName>
    </submittedName>
</protein>
<dbReference type="SUPFAM" id="SSF52799">
    <property type="entry name" value="(Phosphotyrosine protein) phosphatases II"/>
    <property type="match status" value="1"/>
</dbReference>
<dbReference type="AlphaFoldDB" id="A0A0R1T8D8"/>
<dbReference type="GO" id="GO:0004721">
    <property type="term" value="F:phosphoprotein phosphatase activity"/>
    <property type="evidence" value="ECO:0007669"/>
    <property type="project" value="InterPro"/>
</dbReference>